<dbReference type="Proteomes" id="UP001500016">
    <property type="component" value="Unassembled WGS sequence"/>
</dbReference>
<dbReference type="PANTHER" id="PTHR33885:SF3">
    <property type="entry name" value="PHAGE SHOCK PROTEIN C"/>
    <property type="match status" value="1"/>
</dbReference>
<dbReference type="Pfam" id="PF04024">
    <property type="entry name" value="PspC"/>
    <property type="match status" value="1"/>
</dbReference>
<feature type="region of interest" description="Disordered" evidence="6">
    <location>
        <begin position="446"/>
        <end position="506"/>
    </location>
</feature>
<sequence>MTEERQESAGTGGGGTATDAAADAAAHADTAPSAGTAAAPAKPRLSRSRQHKVAGGVCGGLGRYFDLDPVIFRVPLVVLSVVGGLGLVFYGFAWLFIPAEGDKEHEGRRLLSGRVDGGSLSAILVALVGCGLFLASLGSRSVPFSVLLVGAVAGAAYWSRHRRQAEAAGAEGAGVDPATAHAVADAPPETQAPPVPGTSPWWREPLTKEAGARKDGGSGPAYVWGPSDAVAFAQPQGRGPGAGVGGRAWAPGTGAGQYAGSGPPGTGGPPRAGAYGARPGVRVGAAHQGGASIGGLVFLLAAIAAGISTAASWSANPMGTSLAIGLSCALGVFGLGLVVSAFVGRVGAGTIVLVVLTAGLLTCAAALPKDISSDFRDVRWVPSSTEQLKPRYALGSGSGELDLREVRLGKDDRARVAARVGAGELTVVVPAGARVEVDARVSMGGVEVPTGTDRDGTVITDSSEGIDQHREQVLMPFEDTRKDEKRDGKKSGKKDREKAKGEEAGGVVELDLSVGLGEVRVVRELPSGGRSDGVAEVDQGTTTVDEGGAAR</sequence>
<comment type="caution">
    <text evidence="9">The sequence shown here is derived from an EMBL/GenBank/DDBJ whole genome shotgun (WGS) entry which is preliminary data.</text>
</comment>
<proteinExistence type="predicted"/>
<evidence type="ECO:0000256" key="3">
    <source>
        <dbReference type="ARBA" id="ARBA00022692"/>
    </source>
</evidence>
<feature type="region of interest" description="Disordered" evidence="6">
    <location>
        <begin position="1"/>
        <end position="48"/>
    </location>
</feature>
<evidence type="ECO:0000256" key="7">
    <source>
        <dbReference type="SAM" id="Phobius"/>
    </source>
</evidence>
<dbReference type="InterPro" id="IPR007168">
    <property type="entry name" value="Phageshock_PspC_N"/>
</dbReference>
<dbReference type="RefSeq" id="WP_344527996.1">
    <property type="nucleotide sequence ID" value="NZ_BAAAPE010000007.1"/>
</dbReference>
<protein>
    <submittedName>
        <fullName evidence="9">PspC domain-containing protein</fullName>
    </submittedName>
</protein>
<dbReference type="EMBL" id="BAAAPE010000007">
    <property type="protein sequence ID" value="GAA2075257.1"/>
    <property type="molecule type" value="Genomic_DNA"/>
</dbReference>
<evidence type="ECO:0000256" key="4">
    <source>
        <dbReference type="ARBA" id="ARBA00022989"/>
    </source>
</evidence>
<feature type="transmembrane region" description="Helical" evidence="7">
    <location>
        <begin position="118"/>
        <end position="135"/>
    </location>
</feature>
<evidence type="ECO:0000313" key="10">
    <source>
        <dbReference type="Proteomes" id="UP001500016"/>
    </source>
</evidence>
<evidence type="ECO:0000256" key="5">
    <source>
        <dbReference type="ARBA" id="ARBA00023136"/>
    </source>
</evidence>
<feature type="transmembrane region" description="Helical" evidence="7">
    <location>
        <begin position="296"/>
        <end position="315"/>
    </location>
</feature>
<evidence type="ECO:0000256" key="2">
    <source>
        <dbReference type="ARBA" id="ARBA00022475"/>
    </source>
</evidence>
<accession>A0ABP5HFS0</accession>
<feature type="domain" description="Phage shock protein PspC N-terminal" evidence="8">
    <location>
        <begin position="44"/>
        <end position="100"/>
    </location>
</feature>
<feature type="region of interest" description="Disordered" evidence="6">
    <location>
        <begin position="183"/>
        <end position="203"/>
    </location>
</feature>
<gene>
    <name evidence="9" type="ORF">GCM10009801_29820</name>
</gene>
<keyword evidence="4 7" id="KW-1133">Transmembrane helix</keyword>
<evidence type="ECO:0000256" key="6">
    <source>
        <dbReference type="SAM" id="MobiDB-lite"/>
    </source>
</evidence>
<feature type="region of interest" description="Disordered" evidence="6">
    <location>
        <begin position="237"/>
        <end position="274"/>
    </location>
</feature>
<evidence type="ECO:0000256" key="1">
    <source>
        <dbReference type="ARBA" id="ARBA00004162"/>
    </source>
</evidence>
<feature type="transmembrane region" description="Helical" evidence="7">
    <location>
        <begin position="350"/>
        <end position="367"/>
    </location>
</feature>
<keyword evidence="3 7" id="KW-0812">Transmembrane</keyword>
<dbReference type="InterPro" id="IPR052027">
    <property type="entry name" value="PspC"/>
</dbReference>
<feature type="compositionally biased region" description="Low complexity" evidence="6">
    <location>
        <begin position="17"/>
        <end position="41"/>
    </location>
</feature>
<keyword evidence="5 7" id="KW-0472">Membrane</keyword>
<feature type="transmembrane region" description="Helical" evidence="7">
    <location>
        <begin position="141"/>
        <end position="158"/>
    </location>
</feature>
<feature type="transmembrane region" description="Helical" evidence="7">
    <location>
        <begin position="321"/>
        <end position="343"/>
    </location>
</feature>
<feature type="compositionally biased region" description="Gly residues" evidence="6">
    <location>
        <begin position="253"/>
        <end position="270"/>
    </location>
</feature>
<comment type="subcellular location">
    <subcellularLocation>
        <location evidence="1">Cell membrane</location>
        <topology evidence="1">Single-pass membrane protein</topology>
    </subcellularLocation>
</comment>
<feature type="region of interest" description="Disordered" evidence="6">
    <location>
        <begin position="524"/>
        <end position="551"/>
    </location>
</feature>
<name>A0ABP5HFS0_9ACTN</name>
<organism evidence="9 10">
    <name type="scientific">Streptomyces albiaxialis</name>
    <dbReference type="NCBI Taxonomy" id="329523"/>
    <lineage>
        <taxon>Bacteria</taxon>
        <taxon>Bacillati</taxon>
        <taxon>Actinomycetota</taxon>
        <taxon>Actinomycetes</taxon>
        <taxon>Kitasatosporales</taxon>
        <taxon>Streptomycetaceae</taxon>
        <taxon>Streptomyces</taxon>
    </lineage>
</organism>
<reference evidence="10" key="1">
    <citation type="journal article" date="2019" name="Int. J. Syst. Evol. Microbiol.">
        <title>The Global Catalogue of Microorganisms (GCM) 10K type strain sequencing project: providing services to taxonomists for standard genome sequencing and annotation.</title>
        <authorList>
            <consortium name="The Broad Institute Genomics Platform"/>
            <consortium name="The Broad Institute Genome Sequencing Center for Infectious Disease"/>
            <person name="Wu L."/>
            <person name="Ma J."/>
        </authorList>
    </citation>
    <scope>NUCLEOTIDE SEQUENCE [LARGE SCALE GENOMIC DNA]</scope>
    <source>
        <strain evidence="10">JCM 15478</strain>
    </source>
</reference>
<dbReference type="PANTHER" id="PTHR33885">
    <property type="entry name" value="PHAGE SHOCK PROTEIN C"/>
    <property type="match status" value="1"/>
</dbReference>
<feature type="transmembrane region" description="Helical" evidence="7">
    <location>
        <begin position="70"/>
        <end position="97"/>
    </location>
</feature>
<keyword evidence="10" id="KW-1185">Reference proteome</keyword>
<keyword evidence="2" id="KW-1003">Cell membrane</keyword>
<evidence type="ECO:0000313" key="9">
    <source>
        <dbReference type="EMBL" id="GAA2075257.1"/>
    </source>
</evidence>
<evidence type="ECO:0000259" key="8">
    <source>
        <dbReference type="Pfam" id="PF04024"/>
    </source>
</evidence>
<feature type="compositionally biased region" description="Basic and acidic residues" evidence="6">
    <location>
        <begin position="466"/>
        <end position="503"/>
    </location>
</feature>